<dbReference type="Proteomes" id="UP000316770">
    <property type="component" value="Chromosome"/>
</dbReference>
<dbReference type="SUPFAM" id="SSF49899">
    <property type="entry name" value="Concanavalin A-like lectins/glucanases"/>
    <property type="match status" value="1"/>
</dbReference>
<evidence type="ECO:0000256" key="1">
    <source>
        <dbReference type="SAM" id="Phobius"/>
    </source>
</evidence>
<dbReference type="InterPro" id="IPR013320">
    <property type="entry name" value="ConA-like_dom_sf"/>
</dbReference>
<organism evidence="3 4">
    <name type="scientific">Rosistilla oblonga</name>
    <dbReference type="NCBI Taxonomy" id="2527990"/>
    <lineage>
        <taxon>Bacteria</taxon>
        <taxon>Pseudomonadati</taxon>
        <taxon>Planctomycetota</taxon>
        <taxon>Planctomycetia</taxon>
        <taxon>Pirellulales</taxon>
        <taxon>Pirellulaceae</taxon>
        <taxon>Rosistilla</taxon>
    </lineage>
</organism>
<gene>
    <name evidence="3" type="ORF">Mal33_20990</name>
</gene>
<dbReference type="InterPro" id="IPR006860">
    <property type="entry name" value="FecR"/>
</dbReference>
<feature type="transmembrane region" description="Helical" evidence="1">
    <location>
        <begin position="113"/>
        <end position="134"/>
    </location>
</feature>
<dbReference type="Gene3D" id="2.60.120.200">
    <property type="match status" value="1"/>
</dbReference>
<proteinExistence type="predicted"/>
<dbReference type="AlphaFoldDB" id="A0A518ISR8"/>
<sequence>MSEPTHESEVPRAFRLLVQKLVDDTLTPEESRQLAEEMQESEPAREYYLRYIQIHSELTQRWGGVNLPQLPSCDLGSQGIASACERPNPLKRIFSASRSTVAGNPAKSQRRRAYWGVAWAAALCLAVGVFWMVANRPAEDVPGAIMIASNEPPAETTVAPSTPPSDEVYVEQAAATSLAKVAAVIVNVRNVRQPGLTVGRRLRPGMLSIDQGTVQLEFMSGAVLAVSGPAQLQIESKDFAMLVSGAIRANVPERARGFVLNAPDTAVVDLGTEFTMRVDNGETSEVDVVEGEVELSLLADDGTTLVSQRLKQGSHVRVDRDTNSLLPFDSPVASNTPTADASDSVNASTIVPPMLLADDRGLNVSRRYVDMVKRQQPIIYWRFEQADNNIVKNELHDQWAAEIVGSTAENQLISIRNGYARFRRGGTSRYLVSRDPIEGINRGSYTIECWIKPDDLQHATCFGLTPISDPGGHQYLNVFEILTDTFLIHEPGAFRFLHRSPPAENYGKGTNLISPGICVPEVWQHLVMTKGDRQLEMYCNGQLIKQVAIEDANHPTVLQLLVGQLGFDGWRQYAGGMDELAIYAQQLSAEEIQMHYQTMYSENTDLFAPVSF</sequence>
<keyword evidence="1" id="KW-0812">Transmembrane</keyword>
<dbReference type="GO" id="GO:0016989">
    <property type="term" value="F:sigma factor antagonist activity"/>
    <property type="evidence" value="ECO:0007669"/>
    <property type="project" value="TreeGrafter"/>
</dbReference>
<protein>
    <submittedName>
        <fullName evidence="3">FecR protein</fullName>
    </submittedName>
</protein>
<dbReference type="EMBL" id="CP036318">
    <property type="protein sequence ID" value="QDV56120.1"/>
    <property type="molecule type" value="Genomic_DNA"/>
</dbReference>
<keyword evidence="1" id="KW-1133">Transmembrane helix</keyword>
<evidence type="ECO:0000313" key="4">
    <source>
        <dbReference type="Proteomes" id="UP000316770"/>
    </source>
</evidence>
<dbReference type="Gene3D" id="2.60.120.1440">
    <property type="match status" value="1"/>
</dbReference>
<evidence type="ECO:0000259" key="2">
    <source>
        <dbReference type="Pfam" id="PF04773"/>
    </source>
</evidence>
<keyword evidence="1" id="KW-0472">Membrane</keyword>
<accession>A0A518ISR8</accession>
<evidence type="ECO:0000313" key="3">
    <source>
        <dbReference type="EMBL" id="QDV56120.1"/>
    </source>
</evidence>
<name>A0A518ISR8_9BACT</name>
<dbReference type="PANTHER" id="PTHR30273">
    <property type="entry name" value="PERIPLASMIC SIGNAL SENSOR AND SIGMA FACTOR ACTIVATOR FECR-RELATED"/>
    <property type="match status" value="1"/>
</dbReference>
<dbReference type="RefSeq" id="WP_145284204.1">
    <property type="nucleotide sequence ID" value="NZ_CP036318.1"/>
</dbReference>
<feature type="domain" description="FecR protein" evidence="2">
    <location>
        <begin position="240"/>
        <end position="294"/>
    </location>
</feature>
<dbReference type="Pfam" id="PF13385">
    <property type="entry name" value="Laminin_G_3"/>
    <property type="match status" value="1"/>
</dbReference>
<reference evidence="3 4" key="1">
    <citation type="submission" date="2019-02" db="EMBL/GenBank/DDBJ databases">
        <title>Deep-cultivation of Planctomycetes and their phenomic and genomic characterization uncovers novel biology.</title>
        <authorList>
            <person name="Wiegand S."/>
            <person name="Jogler M."/>
            <person name="Boedeker C."/>
            <person name="Pinto D."/>
            <person name="Vollmers J."/>
            <person name="Rivas-Marin E."/>
            <person name="Kohn T."/>
            <person name="Peeters S.H."/>
            <person name="Heuer A."/>
            <person name="Rast P."/>
            <person name="Oberbeckmann S."/>
            <person name="Bunk B."/>
            <person name="Jeske O."/>
            <person name="Meyerdierks A."/>
            <person name="Storesund J.E."/>
            <person name="Kallscheuer N."/>
            <person name="Luecker S."/>
            <person name="Lage O.M."/>
            <person name="Pohl T."/>
            <person name="Merkel B.J."/>
            <person name="Hornburger P."/>
            <person name="Mueller R.-W."/>
            <person name="Bruemmer F."/>
            <person name="Labrenz M."/>
            <person name="Spormann A.M."/>
            <person name="Op den Camp H."/>
            <person name="Overmann J."/>
            <person name="Amann R."/>
            <person name="Jetten M.S.M."/>
            <person name="Mascher T."/>
            <person name="Medema M.H."/>
            <person name="Devos D.P."/>
            <person name="Kaster A.-K."/>
            <person name="Ovreas L."/>
            <person name="Rohde M."/>
            <person name="Galperin M.Y."/>
            <person name="Jogler C."/>
        </authorList>
    </citation>
    <scope>NUCLEOTIDE SEQUENCE [LARGE SCALE GENOMIC DNA]</scope>
    <source>
        <strain evidence="3 4">Mal33</strain>
    </source>
</reference>
<dbReference type="PANTHER" id="PTHR30273:SF2">
    <property type="entry name" value="PROTEIN FECR"/>
    <property type="match status" value="1"/>
</dbReference>
<dbReference type="InterPro" id="IPR012373">
    <property type="entry name" value="Ferrdict_sens_TM"/>
</dbReference>
<keyword evidence="4" id="KW-1185">Reference proteome</keyword>
<dbReference type="Pfam" id="PF04773">
    <property type="entry name" value="FecR"/>
    <property type="match status" value="1"/>
</dbReference>